<dbReference type="Pfam" id="PF03733">
    <property type="entry name" value="YccF"/>
    <property type="match status" value="1"/>
</dbReference>
<evidence type="ECO:0000256" key="1">
    <source>
        <dbReference type="SAM" id="MobiDB-lite"/>
    </source>
</evidence>
<proteinExistence type="predicted"/>
<feature type="compositionally biased region" description="Acidic residues" evidence="1">
    <location>
        <begin position="105"/>
        <end position="116"/>
    </location>
</feature>
<gene>
    <name evidence="4" type="ORF">EYZ11_003267</name>
</gene>
<feature type="compositionally biased region" description="Acidic residues" evidence="1">
    <location>
        <begin position="15"/>
        <end position="27"/>
    </location>
</feature>
<dbReference type="InterPro" id="IPR005185">
    <property type="entry name" value="YccF"/>
</dbReference>
<evidence type="ECO:0000259" key="3">
    <source>
        <dbReference type="Pfam" id="PF03733"/>
    </source>
</evidence>
<keyword evidence="2" id="KW-0812">Transmembrane</keyword>
<comment type="caution">
    <text evidence="4">The sequence shown here is derived from an EMBL/GenBank/DDBJ whole genome shotgun (WGS) entry which is preliminary data.</text>
</comment>
<evidence type="ECO:0000256" key="2">
    <source>
        <dbReference type="SAM" id="Phobius"/>
    </source>
</evidence>
<dbReference type="PANTHER" id="PTHR42903">
    <property type="entry name" value="INNER MEMBRANE PROTEIN YCCF"/>
    <property type="match status" value="1"/>
</dbReference>
<feature type="transmembrane region" description="Helical" evidence="2">
    <location>
        <begin position="177"/>
        <end position="204"/>
    </location>
</feature>
<dbReference type="PANTHER" id="PTHR42903:SF1">
    <property type="entry name" value="INNER MEMBRANE PROTEIN YCCF"/>
    <property type="match status" value="1"/>
</dbReference>
<dbReference type="InterPro" id="IPR052937">
    <property type="entry name" value="Inner_membrane_protein"/>
</dbReference>
<organism evidence="4 5">
    <name type="scientific">Aspergillus tanneri</name>
    <dbReference type="NCBI Taxonomy" id="1220188"/>
    <lineage>
        <taxon>Eukaryota</taxon>
        <taxon>Fungi</taxon>
        <taxon>Dikarya</taxon>
        <taxon>Ascomycota</taxon>
        <taxon>Pezizomycotina</taxon>
        <taxon>Eurotiomycetes</taxon>
        <taxon>Eurotiomycetidae</taxon>
        <taxon>Eurotiales</taxon>
        <taxon>Aspergillaceae</taxon>
        <taxon>Aspergillus</taxon>
        <taxon>Aspergillus subgen. Circumdati</taxon>
    </lineage>
</organism>
<sequence>MSSKRQVPHKGQEFSTDDDVQEVEEDIAIQQATNPQPSPRTRPLIKQNSTIRRRVSARVGTFAQTDSDQDRENEFGLPESGLEDSGVESSSKQPEAETQAGGESGSDDGSDDEVTSDAESFTLKDRQQAINETHPFGIRLWKPALYKKSRSVEKTAEGDIHSSPGGRVGNILILTNLLWTIFFGWWLGLAALTAAIACFAFAYSPSAVEYGRVFSGLSWYLIYPFGSFVRLNSDENYAEEDEGEGRSISEYEQWQNGDLEYGAMRKKPP</sequence>
<dbReference type="GO" id="GO:0005886">
    <property type="term" value="C:plasma membrane"/>
    <property type="evidence" value="ECO:0007669"/>
    <property type="project" value="TreeGrafter"/>
</dbReference>
<evidence type="ECO:0000313" key="4">
    <source>
        <dbReference type="EMBL" id="THC97265.1"/>
    </source>
</evidence>
<dbReference type="EMBL" id="SOSA01000081">
    <property type="protein sequence ID" value="THC97265.1"/>
    <property type="molecule type" value="Genomic_DNA"/>
</dbReference>
<reference evidence="4 5" key="1">
    <citation type="submission" date="2019-03" db="EMBL/GenBank/DDBJ databases">
        <title>The genome sequence of a newly discovered highly antifungal drug resistant Aspergillus species, Aspergillus tanneri NIH 1004.</title>
        <authorList>
            <person name="Mounaud S."/>
            <person name="Singh I."/>
            <person name="Joardar V."/>
            <person name="Pakala S."/>
            <person name="Pakala S."/>
            <person name="Venepally P."/>
            <person name="Hoover J."/>
            <person name="Nierman W."/>
            <person name="Chung J."/>
            <person name="Losada L."/>
        </authorList>
    </citation>
    <scope>NUCLEOTIDE SEQUENCE [LARGE SCALE GENOMIC DNA]</scope>
    <source>
        <strain evidence="4 5">NIH1004</strain>
    </source>
</reference>
<feature type="domain" description="Inner membrane component" evidence="3">
    <location>
        <begin position="174"/>
        <end position="226"/>
    </location>
</feature>
<dbReference type="VEuPathDB" id="FungiDB:EYZ11_003267"/>
<evidence type="ECO:0000313" key="5">
    <source>
        <dbReference type="Proteomes" id="UP000308092"/>
    </source>
</evidence>
<dbReference type="STRING" id="1220188.A0A4S3JNX8"/>
<feature type="region of interest" description="Disordered" evidence="1">
    <location>
        <begin position="1"/>
        <end position="116"/>
    </location>
</feature>
<dbReference type="AlphaFoldDB" id="A0A4S3JNX8"/>
<dbReference type="Proteomes" id="UP000308092">
    <property type="component" value="Unassembled WGS sequence"/>
</dbReference>
<keyword evidence="2" id="KW-1133">Transmembrane helix</keyword>
<name>A0A4S3JNX8_9EURO</name>
<keyword evidence="5" id="KW-1185">Reference proteome</keyword>
<protein>
    <recommendedName>
        <fullName evidence="3">Inner membrane component domain-containing protein</fullName>
    </recommendedName>
</protein>
<accession>A0A4S3JNX8</accession>
<keyword evidence="2" id="KW-0472">Membrane</keyword>